<keyword evidence="3" id="KW-1185">Reference proteome</keyword>
<accession>A0ABS8UL55</accession>
<evidence type="ECO:0000313" key="3">
    <source>
        <dbReference type="Proteomes" id="UP000823775"/>
    </source>
</evidence>
<comment type="caution">
    <text evidence="2">The sequence shown here is derived from an EMBL/GenBank/DDBJ whole genome shotgun (WGS) entry which is preliminary data.</text>
</comment>
<proteinExistence type="predicted"/>
<evidence type="ECO:0000313" key="2">
    <source>
        <dbReference type="EMBL" id="MCD9558948.1"/>
    </source>
</evidence>
<dbReference type="Proteomes" id="UP000823775">
    <property type="component" value="Unassembled WGS sequence"/>
</dbReference>
<keyword evidence="1" id="KW-0472">Membrane</keyword>
<sequence length="96" mass="11490">ALGDFGVVGYYFRREEREVSEETEVYLTFGRVSSKHGKRDTEGLRLLLVAFDFVWWLGVFRRGSERWMKKKKGEKKREAVVVFDRKGRAEKERERE</sequence>
<keyword evidence="1" id="KW-1133">Transmembrane helix</keyword>
<gene>
    <name evidence="2" type="ORF">HAX54_016655</name>
</gene>
<feature type="non-terminal residue" evidence="2">
    <location>
        <position position="1"/>
    </location>
</feature>
<organism evidence="2 3">
    <name type="scientific">Datura stramonium</name>
    <name type="common">Jimsonweed</name>
    <name type="synonym">Common thornapple</name>
    <dbReference type="NCBI Taxonomy" id="4076"/>
    <lineage>
        <taxon>Eukaryota</taxon>
        <taxon>Viridiplantae</taxon>
        <taxon>Streptophyta</taxon>
        <taxon>Embryophyta</taxon>
        <taxon>Tracheophyta</taxon>
        <taxon>Spermatophyta</taxon>
        <taxon>Magnoliopsida</taxon>
        <taxon>eudicotyledons</taxon>
        <taxon>Gunneridae</taxon>
        <taxon>Pentapetalae</taxon>
        <taxon>asterids</taxon>
        <taxon>lamiids</taxon>
        <taxon>Solanales</taxon>
        <taxon>Solanaceae</taxon>
        <taxon>Solanoideae</taxon>
        <taxon>Datureae</taxon>
        <taxon>Datura</taxon>
    </lineage>
</organism>
<dbReference type="EMBL" id="JACEIK010002081">
    <property type="protein sequence ID" value="MCD9558948.1"/>
    <property type="molecule type" value="Genomic_DNA"/>
</dbReference>
<name>A0ABS8UL55_DATST</name>
<evidence type="ECO:0000256" key="1">
    <source>
        <dbReference type="SAM" id="Phobius"/>
    </source>
</evidence>
<protein>
    <submittedName>
        <fullName evidence="2">Uncharacterized protein</fullName>
    </submittedName>
</protein>
<feature type="transmembrane region" description="Helical" evidence="1">
    <location>
        <begin position="43"/>
        <end position="60"/>
    </location>
</feature>
<reference evidence="2 3" key="1">
    <citation type="journal article" date="2021" name="BMC Genomics">
        <title>Datura genome reveals duplications of psychoactive alkaloid biosynthetic genes and high mutation rate following tissue culture.</title>
        <authorList>
            <person name="Rajewski A."/>
            <person name="Carter-House D."/>
            <person name="Stajich J."/>
            <person name="Litt A."/>
        </authorList>
    </citation>
    <scope>NUCLEOTIDE SEQUENCE [LARGE SCALE GENOMIC DNA]</scope>
    <source>
        <strain evidence="2">AR-01</strain>
    </source>
</reference>
<keyword evidence="1" id="KW-0812">Transmembrane</keyword>